<dbReference type="NCBIfam" id="NF004414">
    <property type="entry name" value="PRK05760.1"/>
    <property type="match status" value="1"/>
</dbReference>
<dbReference type="KEGG" id="asem:NNL22_18645"/>
<comment type="subcellular location">
    <subcellularLocation>
        <location evidence="1">Cell membrane</location>
        <topology evidence="1">Multi-pass membrane protein</topology>
    </subcellularLocation>
</comment>
<feature type="transmembrane region" description="Helical" evidence="6">
    <location>
        <begin position="14"/>
        <end position="35"/>
    </location>
</feature>
<keyword evidence="5 6" id="KW-0472">Membrane</keyword>
<dbReference type="GO" id="GO:0005886">
    <property type="term" value="C:plasma membrane"/>
    <property type="evidence" value="ECO:0007669"/>
    <property type="project" value="UniProtKB-SubCell"/>
</dbReference>
<name>A0A9E8HHZ5_9ALTE</name>
<evidence type="ECO:0000256" key="6">
    <source>
        <dbReference type="SAM" id="Phobius"/>
    </source>
</evidence>
<dbReference type="AlphaFoldDB" id="A0A9E8HHZ5"/>
<dbReference type="RefSeq" id="WP_251812323.1">
    <property type="nucleotide sequence ID" value="NZ_CP101527.1"/>
</dbReference>
<dbReference type="EMBL" id="CP101527">
    <property type="protein sequence ID" value="UZW75015.1"/>
    <property type="molecule type" value="Genomic_DNA"/>
</dbReference>
<evidence type="ECO:0000256" key="4">
    <source>
        <dbReference type="ARBA" id="ARBA00022989"/>
    </source>
</evidence>
<evidence type="ECO:0000256" key="3">
    <source>
        <dbReference type="ARBA" id="ARBA00022692"/>
    </source>
</evidence>
<sequence length="133" mass="14504">MSGKKTVSGIKRPAIYRLIGVQLGATLIISIGFLLKDQVAAYSALLGGLVFILPNIYFAYKAFAYTGARAARQIVNSFYKGEAVKLALTAVLFTVVFVSVKPLNVLALFATFIIVLTTNWLTPLLLSHQPQRK</sequence>
<keyword evidence="3 6" id="KW-0812">Transmembrane</keyword>
<reference evidence="7" key="1">
    <citation type="submission" date="2022-07" db="EMBL/GenBank/DDBJ databases">
        <title>Alkalimarinus sp. nov., isolated from gut of a Alitta virens.</title>
        <authorList>
            <person name="Yang A.I."/>
            <person name="Shin N.-R."/>
        </authorList>
    </citation>
    <scope>NUCLEOTIDE SEQUENCE</scope>
    <source>
        <strain evidence="7">FA028</strain>
    </source>
</reference>
<dbReference type="InterPro" id="IPR005598">
    <property type="entry name" value="ATP_synth_I"/>
</dbReference>
<gene>
    <name evidence="7" type="ORF">NNL22_18645</name>
</gene>
<evidence type="ECO:0000256" key="1">
    <source>
        <dbReference type="ARBA" id="ARBA00004651"/>
    </source>
</evidence>
<keyword evidence="8" id="KW-1185">Reference proteome</keyword>
<proteinExistence type="predicted"/>
<keyword evidence="4 6" id="KW-1133">Transmembrane helix</keyword>
<organism evidence="7 8">
    <name type="scientific">Alkalimarinus sediminis</name>
    <dbReference type="NCBI Taxonomy" id="1632866"/>
    <lineage>
        <taxon>Bacteria</taxon>
        <taxon>Pseudomonadati</taxon>
        <taxon>Pseudomonadota</taxon>
        <taxon>Gammaproteobacteria</taxon>
        <taxon>Alteromonadales</taxon>
        <taxon>Alteromonadaceae</taxon>
        <taxon>Alkalimarinus</taxon>
    </lineage>
</organism>
<evidence type="ECO:0000313" key="8">
    <source>
        <dbReference type="Proteomes" id="UP001164472"/>
    </source>
</evidence>
<protein>
    <submittedName>
        <fullName evidence="7">F0F1 ATP synthase subunit I</fullName>
    </submittedName>
</protein>
<feature type="transmembrane region" description="Helical" evidence="6">
    <location>
        <begin position="106"/>
        <end position="126"/>
    </location>
</feature>
<keyword evidence="2" id="KW-1003">Cell membrane</keyword>
<evidence type="ECO:0000256" key="5">
    <source>
        <dbReference type="ARBA" id="ARBA00023136"/>
    </source>
</evidence>
<feature type="transmembrane region" description="Helical" evidence="6">
    <location>
        <begin position="83"/>
        <end position="100"/>
    </location>
</feature>
<feature type="transmembrane region" description="Helical" evidence="6">
    <location>
        <begin position="41"/>
        <end position="63"/>
    </location>
</feature>
<accession>A0A9E8HHZ5</accession>
<evidence type="ECO:0000256" key="2">
    <source>
        <dbReference type="ARBA" id="ARBA00022475"/>
    </source>
</evidence>
<evidence type="ECO:0000313" key="7">
    <source>
        <dbReference type="EMBL" id="UZW75015.1"/>
    </source>
</evidence>
<dbReference type="Pfam" id="PF03899">
    <property type="entry name" value="ATP-synt_I"/>
    <property type="match status" value="1"/>
</dbReference>
<dbReference type="Proteomes" id="UP001164472">
    <property type="component" value="Chromosome"/>
</dbReference>